<sequence>MELFPFSFQEFELARPGSACEGETCVCNELTDTCVQCLGTGDCNSGVCDTQSNTCVPCLGDNDCANSLCILGATSDLNTCKECRDEAQCTEPNASSCGANNECQPCSSNNDCGHIQDLPICVAGTCRACSPDTQAADCGGKVCDPSNFTCTNVDIGSALALTACEFADQCADGNACIPLMHGGSLHGNYCLPLFSAAGTCGQPYGAESQARTTIEGEAVDVCMILETLTTPEAINSYGGACTGSGTNRQLANKIASLGVKMGRYPEDLFSAW</sequence>
<dbReference type="RefSeq" id="WP_146960297.1">
    <property type="nucleotide sequence ID" value="NZ_CP042467.1"/>
</dbReference>
<dbReference type="AlphaFoldDB" id="A0A5B8XXF6"/>
<proteinExistence type="predicted"/>
<dbReference type="KEGG" id="bbae:FRD01_13045"/>
<dbReference type="EMBL" id="CP042467">
    <property type="protein sequence ID" value="QED28139.1"/>
    <property type="molecule type" value="Genomic_DNA"/>
</dbReference>
<organism evidence="1 2">
    <name type="scientific">Microvenator marinus</name>
    <dbReference type="NCBI Taxonomy" id="2600177"/>
    <lineage>
        <taxon>Bacteria</taxon>
        <taxon>Deltaproteobacteria</taxon>
        <taxon>Bradymonadales</taxon>
        <taxon>Microvenatoraceae</taxon>
        <taxon>Microvenator</taxon>
    </lineage>
</organism>
<evidence type="ECO:0000313" key="2">
    <source>
        <dbReference type="Proteomes" id="UP000321595"/>
    </source>
</evidence>
<keyword evidence="2" id="KW-1185">Reference proteome</keyword>
<accession>A0A5B8XXF6</accession>
<evidence type="ECO:0000313" key="1">
    <source>
        <dbReference type="EMBL" id="QED28139.1"/>
    </source>
</evidence>
<reference evidence="1 2" key="1">
    <citation type="submission" date="2019-08" db="EMBL/GenBank/DDBJ databases">
        <authorList>
            <person name="Liang Q."/>
        </authorList>
    </citation>
    <scope>NUCLEOTIDE SEQUENCE [LARGE SCALE GENOMIC DNA]</scope>
    <source>
        <strain evidence="1 2">V1718</strain>
    </source>
</reference>
<protein>
    <submittedName>
        <fullName evidence="1">Uncharacterized protein</fullName>
    </submittedName>
</protein>
<dbReference type="OrthoDB" id="5520802at2"/>
<name>A0A5B8XXF6_9DELT</name>
<gene>
    <name evidence="1" type="ORF">FRD01_13045</name>
</gene>
<dbReference type="Proteomes" id="UP000321595">
    <property type="component" value="Chromosome"/>
</dbReference>